<evidence type="ECO:0008006" key="4">
    <source>
        <dbReference type="Google" id="ProtNLM"/>
    </source>
</evidence>
<name>A0A9W9AVX5_9AGAR</name>
<evidence type="ECO:0000256" key="1">
    <source>
        <dbReference type="SAM" id="SignalP"/>
    </source>
</evidence>
<dbReference type="AlphaFoldDB" id="A0A9W9AVX5"/>
<organism evidence="2 3">
    <name type="scientific">Lentinula lateritia</name>
    <dbReference type="NCBI Taxonomy" id="40482"/>
    <lineage>
        <taxon>Eukaryota</taxon>
        <taxon>Fungi</taxon>
        <taxon>Dikarya</taxon>
        <taxon>Basidiomycota</taxon>
        <taxon>Agaricomycotina</taxon>
        <taxon>Agaricomycetes</taxon>
        <taxon>Agaricomycetidae</taxon>
        <taxon>Agaricales</taxon>
        <taxon>Marasmiineae</taxon>
        <taxon>Omphalotaceae</taxon>
        <taxon>Lentinula</taxon>
    </lineage>
</organism>
<reference evidence="2" key="2">
    <citation type="journal article" date="2023" name="Proc. Natl. Acad. Sci. U.S.A.">
        <title>A global phylogenomic analysis of the shiitake genus Lentinula.</title>
        <authorList>
            <person name="Sierra-Patev S."/>
            <person name="Min B."/>
            <person name="Naranjo-Ortiz M."/>
            <person name="Looney B."/>
            <person name="Konkel Z."/>
            <person name="Slot J.C."/>
            <person name="Sakamoto Y."/>
            <person name="Steenwyk J.L."/>
            <person name="Rokas A."/>
            <person name="Carro J."/>
            <person name="Camarero S."/>
            <person name="Ferreira P."/>
            <person name="Molpeceres G."/>
            <person name="Ruiz-Duenas F.J."/>
            <person name="Serrano A."/>
            <person name="Henrissat B."/>
            <person name="Drula E."/>
            <person name="Hughes K.W."/>
            <person name="Mata J.L."/>
            <person name="Ishikawa N.K."/>
            <person name="Vargas-Isla R."/>
            <person name="Ushijima S."/>
            <person name="Smith C.A."/>
            <person name="Donoghue J."/>
            <person name="Ahrendt S."/>
            <person name="Andreopoulos W."/>
            <person name="He G."/>
            <person name="LaButti K."/>
            <person name="Lipzen A."/>
            <person name="Ng V."/>
            <person name="Riley R."/>
            <person name="Sandor L."/>
            <person name="Barry K."/>
            <person name="Martinez A.T."/>
            <person name="Xiao Y."/>
            <person name="Gibbons J.G."/>
            <person name="Terashima K."/>
            <person name="Grigoriev I.V."/>
            <person name="Hibbett D."/>
        </authorList>
    </citation>
    <scope>NUCLEOTIDE SEQUENCE</scope>
    <source>
        <strain evidence="2">Sp2 HRB7682 ss15</strain>
    </source>
</reference>
<proteinExistence type="predicted"/>
<feature type="chain" id="PRO_5040939428" description="Secreted protein" evidence="1">
    <location>
        <begin position="23"/>
        <end position="181"/>
    </location>
</feature>
<comment type="caution">
    <text evidence="2">The sequence shown here is derived from an EMBL/GenBank/DDBJ whole genome shotgun (WGS) entry which is preliminary data.</text>
</comment>
<evidence type="ECO:0000313" key="2">
    <source>
        <dbReference type="EMBL" id="KAJ4489662.1"/>
    </source>
</evidence>
<feature type="signal peptide" evidence="1">
    <location>
        <begin position="1"/>
        <end position="22"/>
    </location>
</feature>
<dbReference type="PROSITE" id="PS51257">
    <property type="entry name" value="PROKAR_LIPOPROTEIN"/>
    <property type="match status" value="1"/>
</dbReference>
<evidence type="ECO:0000313" key="3">
    <source>
        <dbReference type="Proteomes" id="UP001150238"/>
    </source>
</evidence>
<protein>
    <recommendedName>
        <fullName evidence="4">Secreted protein</fullName>
    </recommendedName>
</protein>
<reference evidence="2" key="1">
    <citation type="submission" date="2022-08" db="EMBL/GenBank/DDBJ databases">
        <authorList>
            <consortium name="DOE Joint Genome Institute"/>
            <person name="Min B."/>
            <person name="Riley R."/>
            <person name="Sierra-Patev S."/>
            <person name="Naranjo-Ortiz M."/>
            <person name="Looney B."/>
            <person name="Konkel Z."/>
            <person name="Slot J.C."/>
            <person name="Sakamoto Y."/>
            <person name="Steenwyk J.L."/>
            <person name="Rokas A."/>
            <person name="Carro J."/>
            <person name="Camarero S."/>
            <person name="Ferreira P."/>
            <person name="Molpeceres G."/>
            <person name="Ruiz-Duenas F.J."/>
            <person name="Serrano A."/>
            <person name="Henrissat B."/>
            <person name="Drula E."/>
            <person name="Hughes K.W."/>
            <person name="Mata J.L."/>
            <person name="Ishikawa N.K."/>
            <person name="Vargas-Isla R."/>
            <person name="Ushijima S."/>
            <person name="Smith C.A."/>
            <person name="Ahrendt S."/>
            <person name="Andreopoulos W."/>
            <person name="He G."/>
            <person name="Labutti K."/>
            <person name="Lipzen A."/>
            <person name="Ng V."/>
            <person name="Sandor L."/>
            <person name="Barry K."/>
            <person name="Martinez A.T."/>
            <person name="Xiao Y."/>
            <person name="Gibbons J.G."/>
            <person name="Terashima K."/>
            <person name="Hibbett D.S."/>
            <person name="Grigoriev I.V."/>
        </authorList>
    </citation>
    <scope>NUCLEOTIDE SEQUENCE</scope>
    <source>
        <strain evidence="2">Sp2 HRB7682 ss15</strain>
    </source>
</reference>
<dbReference type="Proteomes" id="UP001150238">
    <property type="component" value="Unassembled WGS sequence"/>
</dbReference>
<gene>
    <name evidence="2" type="ORF">C8J55DRAFT_557563</name>
</gene>
<accession>A0A9W9AVX5</accession>
<keyword evidence="1" id="KW-0732">Signal</keyword>
<sequence>MRLVAALHLVYLSIGLLSVACAMPLSASNTLESHTANQPVVSAQLRELPLNYIEPQMPYKLNVSFVFGKSDGEDEREPGKPWKMRDVVRSFLNQPQTRGGRPAGSLFNLAVNDIQWHNYYKVSRRSKHGFYIGVENKQDKGVCNPKCTFLLLKPHSEWQYGEFVDGVASVVSGFTNDYDTL</sequence>
<dbReference type="EMBL" id="JANVFS010000007">
    <property type="protein sequence ID" value="KAJ4489662.1"/>
    <property type="molecule type" value="Genomic_DNA"/>
</dbReference>